<proteinExistence type="predicted"/>
<dbReference type="Proteomes" id="UP000001304">
    <property type="component" value="Chromosome"/>
</dbReference>
<dbReference type="EMBL" id="CP002098">
    <property type="protein sequence ID" value="ADM27139.1"/>
    <property type="molecule type" value="Genomic_DNA"/>
</dbReference>
<dbReference type="BioCyc" id="IAGG583356:GHAH-302-MONOMER"/>
<accession>E0SQR5</accession>
<dbReference type="STRING" id="583356.Igag_0291"/>
<protein>
    <recommendedName>
        <fullName evidence="1">DUF2148 domain-containing protein</fullName>
    </recommendedName>
</protein>
<name>E0SQR5_IGNAA</name>
<dbReference type="PANTHER" id="PTHR40101">
    <property type="entry name" value="CONSERVED PROTEIN"/>
    <property type="match status" value="1"/>
</dbReference>
<reference evidence="2 3" key="1">
    <citation type="journal article" date="2010" name="Stand. Genomic Sci.">
        <title>Complete genome sequence of Ignisphaera aggregans type strain (AQ1.S1).</title>
        <authorList>
            <person name="Goker M."/>
            <person name="Held B."/>
            <person name="Lapidus A."/>
            <person name="Nolan M."/>
            <person name="Spring S."/>
            <person name="Yasawong M."/>
            <person name="Lucas S."/>
            <person name="Glavina Del Rio T."/>
            <person name="Tice H."/>
            <person name="Cheng J.F."/>
            <person name="Goodwin L."/>
            <person name="Tapia R."/>
            <person name="Pitluck S."/>
            <person name="Liolios K."/>
            <person name="Ivanova N."/>
            <person name="Mavromatis K."/>
            <person name="Mikhailova N."/>
            <person name="Pati A."/>
            <person name="Chen A."/>
            <person name="Palaniappan K."/>
            <person name="Brambilla E."/>
            <person name="Land M."/>
            <person name="Hauser L."/>
            <person name="Chang Y.J."/>
            <person name="Jeffries C.D."/>
            <person name="Brettin T."/>
            <person name="Detter J.C."/>
            <person name="Han C."/>
            <person name="Rohde M."/>
            <person name="Sikorski J."/>
            <person name="Woyke T."/>
            <person name="Bristow J."/>
            <person name="Eisen J.A."/>
            <person name="Markowitz V."/>
            <person name="Hugenholtz P."/>
            <person name="Kyrpides N.C."/>
            <person name="Klenk H.P."/>
        </authorList>
    </citation>
    <scope>NUCLEOTIDE SEQUENCE [LARGE SCALE GENOMIC DNA]</scope>
    <source>
        <strain evidence="3">DSM 17230 / JCM 13409 / AQ1.S1</strain>
    </source>
</reference>
<gene>
    <name evidence="2" type="ordered locus">Igag_0291</name>
</gene>
<dbReference type="KEGG" id="iag:Igag_0291"/>
<organism evidence="2 3">
    <name type="scientific">Ignisphaera aggregans (strain DSM 17230 / JCM 13409 / AQ1.S1)</name>
    <dbReference type="NCBI Taxonomy" id="583356"/>
    <lineage>
        <taxon>Archaea</taxon>
        <taxon>Thermoproteota</taxon>
        <taxon>Thermoprotei</taxon>
        <taxon>Desulfurococcales</taxon>
        <taxon>Desulfurococcaceae</taxon>
        <taxon>Ignisphaera</taxon>
    </lineage>
</organism>
<keyword evidence="3" id="KW-1185">Reference proteome</keyword>
<dbReference type="HOGENOM" id="CLU_111491_0_0_2"/>
<dbReference type="PANTHER" id="PTHR40101:SF1">
    <property type="entry name" value="4FE-4S DOMAIN-CONTAINING PROTEIN"/>
    <property type="match status" value="1"/>
</dbReference>
<dbReference type="Pfam" id="PF09918">
    <property type="entry name" value="DUF2148"/>
    <property type="match status" value="1"/>
</dbReference>
<dbReference type="AlphaFoldDB" id="E0SQR5"/>
<dbReference type="InterPro" id="IPR019224">
    <property type="entry name" value="DUF2148"/>
</dbReference>
<feature type="domain" description="DUF2148" evidence="1">
    <location>
        <begin position="104"/>
        <end position="166"/>
    </location>
</feature>
<sequence length="169" mass="18612">MIVLIDEETAIENGLRHVAELMAIAAKTAPKARGMDNIVIKIVDRREELEALAKKMEDLSKSFGEFFNRDAQNIRNSKAVVLIGCRIVNIGLKTPSRWKIDADTVCSIVNLGIAIGSAVKIASISNVDNRVMFSAGVAAQELGYIDADYVFAIPLNVSSKNIYFDRKWP</sequence>
<evidence type="ECO:0000259" key="1">
    <source>
        <dbReference type="Pfam" id="PF09918"/>
    </source>
</evidence>
<evidence type="ECO:0000313" key="2">
    <source>
        <dbReference type="EMBL" id="ADM27139.1"/>
    </source>
</evidence>
<evidence type="ECO:0000313" key="3">
    <source>
        <dbReference type="Proteomes" id="UP000001304"/>
    </source>
</evidence>